<evidence type="ECO:0000256" key="1">
    <source>
        <dbReference type="SAM" id="Phobius"/>
    </source>
</evidence>
<dbReference type="EMBL" id="MGGE01000044">
    <property type="protein sequence ID" value="OGM20328.1"/>
    <property type="molecule type" value="Genomic_DNA"/>
</dbReference>
<feature type="transmembrane region" description="Helical" evidence="1">
    <location>
        <begin position="65"/>
        <end position="85"/>
    </location>
</feature>
<keyword evidence="1" id="KW-0472">Membrane</keyword>
<organism evidence="2 3">
    <name type="scientific">Candidatus Woesebacteria bacterium RIFCSPHIGHO2_01_FULL_38_9</name>
    <dbReference type="NCBI Taxonomy" id="1802492"/>
    <lineage>
        <taxon>Bacteria</taxon>
        <taxon>Candidatus Woeseibacteriota</taxon>
    </lineage>
</organism>
<reference evidence="2 3" key="1">
    <citation type="journal article" date="2016" name="Nat. Commun.">
        <title>Thousands of microbial genomes shed light on interconnected biogeochemical processes in an aquifer system.</title>
        <authorList>
            <person name="Anantharaman K."/>
            <person name="Brown C.T."/>
            <person name="Hug L.A."/>
            <person name="Sharon I."/>
            <person name="Castelle C.J."/>
            <person name="Probst A.J."/>
            <person name="Thomas B.C."/>
            <person name="Singh A."/>
            <person name="Wilkins M.J."/>
            <person name="Karaoz U."/>
            <person name="Brodie E.L."/>
            <person name="Williams K.H."/>
            <person name="Hubbard S.S."/>
            <person name="Banfield J.F."/>
        </authorList>
    </citation>
    <scope>NUCLEOTIDE SEQUENCE [LARGE SCALE GENOMIC DNA]</scope>
</reference>
<evidence type="ECO:0000313" key="2">
    <source>
        <dbReference type="EMBL" id="OGM20328.1"/>
    </source>
</evidence>
<name>A0A1F7Y0Z2_9BACT</name>
<proteinExistence type="predicted"/>
<gene>
    <name evidence="2" type="ORF">A2714_04760</name>
</gene>
<feature type="transmembrane region" description="Helical" evidence="1">
    <location>
        <begin position="34"/>
        <end position="58"/>
    </location>
</feature>
<sequence length="293" mass="34036">MSESAVGITYEAAYCYGLRQFTDYRCLDLANPELFFWLISIALIIVLAAIVFLLIRAWRNKKLPVLYKILISFLGLTCILILFYVEIWNLEHTSYRKIGRLWEDLETSSQIRQVDIPSYAIETANNLIIDQTGRERFYKDIKYNEQETKKVNIAKVLGKATYQVYKIAYNYTPLEILNGSSEDSLFYVDIVDIDSPYYEQHKIIRTRIVNNHLPRCTADPSLCDFHLTRKEAIQIANKNGFKATDLSVSWNSWEYQKLTIKLTSCAENKAMYLDYRDGSVIKFQDEVICGGVF</sequence>
<dbReference type="Proteomes" id="UP000178419">
    <property type="component" value="Unassembled WGS sequence"/>
</dbReference>
<keyword evidence="1" id="KW-0812">Transmembrane</keyword>
<evidence type="ECO:0000313" key="3">
    <source>
        <dbReference type="Proteomes" id="UP000178419"/>
    </source>
</evidence>
<accession>A0A1F7Y0Z2</accession>
<keyword evidence="1" id="KW-1133">Transmembrane helix</keyword>
<protein>
    <submittedName>
        <fullName evidence="2">Uncharacterized protein</fullName>
    </submittedName>
</protein>
<dbReference type="AlphaFoldDB" id="A0A1F7Y0Z2"/>
<comment type="caution">
    <text evidence="2">The sequence shown here is derived from an EMBL/GenBank/DDBJ whole genome shotgun (WGS) entry which is preliminary data.</text>
</comment>